<dbReference type="GO" id="GO:0016740">
    <property type="term" value="F:transferase activity"/>
    <property type="evidence" value="ECO:0007669"/>
    <property type="project" value="UniProtKB-KW"/>
</dbReference>
<dbReference type="Gene3D" id="3.40.50.2000">
    <property type="entry name" value="Glycogen Phosphorylase B"/>
    <property type="match status" value="1"/>
</dbReference>
<evidence type="ECO:0000313" key="1">
    <source>
        <dbReference type="EMBL" id="AXF75763.1"/>
    </source>
</evidence>
<dbReference type="Proteomes" id="UP000264980">
    <property type="component" value="Chromosome"/>
</dbReference>
<proteinExistence type="predicted"/>
<dbReference type="Pfam" id="PF13692">
    <property type="entry name" value="Glyco_trans_1_4"/>
    <property type="match status" value="1"/>
</dbReference>
<sequence length="384" mass="43115">MKIAISSTGYPEQRNIIVDPENDYLDCKKKNIYLYINALRSRLFKKNKKFLFRTLPGTLPSNTQVIHLFNEVASTSKPWIATFETEIPRVLPVDGMAKTDNPELHDLLQLVAAPSCVKLIAISEATRQIQKKLLLSFPALEKTINQKLCVLHPPQAPLSETPRKTGGTLNFTFVGNEFYRKGGAEAVLAFADLAEAGLINYGDVQVNLVGDLSRKHNIAHRDWQDNADFHRHVEACIAKYPFITHHASLPNTKVMKLIATSDVGLLPTWQDTYGFSVLEMQASGCPVITTNVRALPEINPESAGWLITCPLNDMYEFVIDSENAKNTLRTAIVEQLKTHIISALDNREAVVSKSARSLERIKREHNYVNFKQQLNTFYRSAIVG</sequence>
<evidence type="ECO:0000313" key="2">
    <source>
        <dbReference type="Proteomes" id="UP000264980"/>
    </source>
</evidence>
<dbReference type="SUPFAM" id="SSF53756">
    <property type="entry name" value="UDP-Glycosyltransferase/glycogen phosphorylase"/>
    <property type="match status" value="1"/>
</dbReference>
<dbReference type="PANTHER" id="PTHR12526">
    <property type="entry name" value="GLYCOSYLTRANSFERASE"/>
    <property type="match status" value="1"/>
</dbReference>
<dbReference type="EMBL" id="CP013970">
    <property type="protein sequence ID" value="AXF75763.1"/>
    <property type="molecule type" value="Genomic_DNA"/>
</dbReference>
<dbReference type="AlphaFoldDB" id="A0A345CQP6"/>
<name>A0A345CQP6_9GAMM</name>
<keyword evidence="1" id="KW-0808">Transferase</keyword>
<accession>A0A345CQP6</accession>
<reference evidence="1 2" key="1">
    <citation type="submission" date="2016-01" db="EMBL/GenBank/DDBJ databases">
        <authorList>
            <person name="Oliw E.H."/>
        </authorList>
    </citation>
    <scope>NUCLEOTIDE SEQUENCE [LARGE SCALE GENOMIC DNA]</scope>
    <source>
        <strain evidence="1 2">MDcuke</strain>
    </source>
</reference>
<organism evidence="1 2">
    <name type="scientific">Erwinia tracheiphila</name>
    <dbReference type="NCBI Taxonomy" id="65700"/>
    <lineage>
        <taxon>Bacteria</taxon>
        <taxon>Pseudomonadati</taxon>
        <taxon>Pseudomonadota</taxon>
        <taxon>Gammaproteobacteria</taxon>
        <taxon>Enterobacterales</taxon>
        <taxon>Erwiniaceae</taxon>
        <taxon>Erwinia</taxon>
    </lineage>
</organism>
<protein>
    <submittedName>
        <fullName evidence="1">Glycosyltransferase</fullName>
    </submittedName>
</protein>
<dbReference type="RefSeq" id="WP_233478476.1">
    <property type="nucleotide sequence ID" value="NZ_CP013970.1"/>
</dbReference>
<gene>
    <name evidence="1" type="ORF">AV903_06070</name>
</gene>